<organism evidence="3 4">
    <name type="scientific">Psilocybe cf. subviscida</name>
    <dbReference type="NCBI Taxonomy" id="2480587"/>
    <lineage>
        <taxon>Eukaryota</taxon>
        <taxon>Fungi</taxon>
        <taxon>Dikarya</taxon>
        <taxon>Basidiomycota</taxon>
        <taxon>Agaricomycotina</taxon>
        <taxon>Agaricomycetes</taxon>
        <taxon>Agaricomycetidae</taxon>
        <taxon>Agaricales</taxon>
        <taxon>Agaricineae</taxon>
        <taxon>Strophariaceae</taxon>
        <taxon>Psilocybe</taxon>
    </lineage>
</organism>
<sequence>MARIVFSILFFVQPNSNLCCAAASRALIISPDEYMDLIAAQEPTNDCGQDVPADKAEMHFALAIPEILAAIFKLLARTDNARNAQVCHCWSDIALSALWRETDNLRELFAILTPLEIEDNANPLLEKYVFTRLPSAADWKRFLRYTSFVRTISYTPSPKKHPLSRNVFLELGKTRTQLDIFPNLRSLIWKLPFSEAESFDPYAVRPADALLFLHPRVRSLSITVLDSVPGESPGQLLADIPLRSPDLTELILSTSLTRSINSNFDRELCSILSQLLKLQVVSLPQRTMTSPFIHVLSSLPELKTIRSGFDIEHMAAAPIFLPRHPFSPVIPEGRFLNLRQLSAVAHFDHIGRLIQTLPSPSMLDFLKLRSDFGPTEDIGDLLTTVSSMCTKLKILYLFSRQPLRTRDTEHLIEAAITLPIMQSLKSLPSLICLYIDHPRPLSLSLAEMESLLSSLPALNALFLNGAPIVYDNSPFGLDILAIAGRHCKHLRALEVFVDATLPVTAVWRDGLLTNLRLFSVGVSFITKQATHSAAMTLSSVLPMSCVLEYGGWWCGGKGKQRYRGDRYMEVNARLDLWEEVDRLTQLLAEARLQERRKFDQTLLQKSVADPEGGNAVG</sequence>
<gene>
    <name evidence="3" type="ORF">D9619_013316</name>
</gene>
<feature type="domain" description="F-box" evidence="2">
    <location>
        <begin position="65"/>
        <end position="101"/>
    </location>
</feature>
<keyword evidence="1" id="KW-0732">Signal</keyword>
<evidence type="ECO:0000259" key="2">
    <source>
        <dbReference type="Pfam" id="PF12937"/>
    </source>
</evidence>
<protein>
    <recommendedName>
        <fullName evidence="2">F-box domain-containing protein</fullName>
    </recommendedName>
</protein>
<feature type="chain" id="PRO_5034031203" description="F-box domain-containing protein" evidence="1">
    <location>
        <begin position="18"/>
        <end position="617"/>
    </location>
</feature>
<proteinExistence type="predicted"/>
<reference evidence="3 4" key="1">
    <citation type="journal article" date="2020" name="ISME J.">
        <title>Uncovering the hidden diversity of litter-decomposition mechanisms in mushroom-forming fungi.</title>
        <authorList>
            <person name="Floudas D."/>
            <person name="Bentzer J."/>
            <person name="Ahren D."/>
            <person name="Johansson T."/>
            <person name="Persson P."/>
            <person name="Tunlid A."/>
        </authorList>
    </citation>
    <scope>NUCLEOTIDE SEQUENCE [LARGE SCALE GENOMIC DNA]</scope>
    <source>
        <strain evidence="3 4">CBS 101986</strain>
    </source>
</reference>
<dbReference type="Gene3D" id="3.80.10.10">
    <property type="entry name" value="Ribonuclease Inhibitor"/>
    <property type="match status" value="1"/>
</dbReference>
<evidence type="ECO:0000313" key="4">
    <source>
        <dbReference type="Proteomes" id="UP000567179"/>
    </source>
</evidence>
<evidence type="ECO:0000256" key="1">
    <source>
        <dbReference type="SAM" id="SignalP"/>
    </source>
</evidence>
<name>A0A8H5BRS9_9AGAR</name>
<comment type="caution">
    <text evidence="3">The sequence shown here is derived from an EMBL/GenBank/DDBJ whole genome shotgun (WGS) entry which is preliminary data.</text>
</comment>
<dbReference type="Pfam" id="PF12937">
    <property type="entry name" value="F-box-like"/>
    <property type="match status" value="1"/>
</dbReference>
<dbReference type="InterPro" id="IPR001810">
    <property type="entry name" value="F-box_dom"/>
</dbReference>
<evidence type="ECO:0000313" key="3">
    <source>
        <dbReference type="EMBL" id="KAF5328415.1"/>
    </source>
</evidence>
<dbReference type="EMBL" id="JAACJJ010000004">
    <property type="protein sequence ID" value="KAF5328415.1"/>
    <property type="molecule type" value="Genomic_DNA"/>
</dbReference>
<keyword evidence="4" id="KW-1185">Reference proteome</keyword>
<dbReference type="Proteomes" id="UP000567179">
    <property type="component" value="Unassembled WGS sequence"/>
</dbReference>
<dbReference type="InterPro" id="IPR032675">
    <property type="entry name" value="LRR_dom_sf"/>
</dbReference>
<dbReference type="OrthoDB" id="2447803at2759"/>
<dbReference type="AlphaFoldDB" id="A0A8H5BRS9"/>
<accession>A0A8H5BRS9</accession>
<feature type="signal peptide" evidence="1">
    <location>
        <begin position="1"/>
        <end position="17"/>
    </location>
</feature>
<dbReference type="SUPFAM" id="SSF52047">
    <property type="entry name" value="RNI-like"/>
    <property type="match status" value="1"/>
</dbReference>